<accession>A0A1K2IP72</accession>
<dbReference type="EC" id="3.5.1.88" evidence="4"/>
<dbReference type="CDD" id="cd00487">
    <property type="entry name" value="Pep_deformylase"/>
    <property type="match status" value="1"/>
</dbReference>
<protein>
    <recommendedName>
        <fullName evidence="4">Peptide deformylase</fullName>
        <shortName evidence="4">PDF</shortName>
        <ecNumber evidence="4">3.5.1.88</ecNumber>
    </recommendedName>
    <alternativeName>
        <fullName evidence="4">Polypeptide deformylase</fullName>
    </alternativeName>
</protein>
<feature type="binding site" evidence="4">
    <location>
        <position position="151"/>
    </location>
    <ligand>
        <name>Fe cation</name>
        <dbReference type="ChEBI" id="CHEBI:24875"/>
    </ligand>
</feature>
<evidence type="ECO:0000256" key="3">
    <source>
        <dbReference type="ARBA" id="ARBA00022801"/>
    </source>
</evidence>
<name>A0A1K2IP72_9FLAO</name>
<evidence type="ECO:0000256" key="1">
    <source>
        <dbReference type="ARBA" id="ARBA00010759"/>
    </source>
</evidence>
<comment type="cofactor">
    <cofactor evidence="4">
        <name>Fe(2+)</name>
        <dbReference type="ChEBI" id="CHEBI:29033"/>
    </cofactor>
    <text evidence="4">Binds 1 Fe(2+) ion.</text>
</comment>
<keyword evidence="4" id="KW-0408">Iron</keyword>
<dbReference type="Proteomes" id="UP000182544">
    <property type="component" value="Unassembled WGS sequence"/>
</dbReference>
<dbReference type="PIRSF" id="PIRSF004749">
    <property type="entry name" value="Pep_def"/>
    <property type="match status" value="1"/>
</dbReference>
<keyword evidence="2 4" id="KW-0479">Metal-binding</keyword>
<dbReference type="EMBL" id="FPKV01000003">
    <property type="protein sequence ID" value="SFZ94000.1"/>
    <property type="molecule type" value="Genomic_DNA"/>
</dbReference>
<organism evidence="5 6">
    <name type="scientific">Flaviramulus basaltis</name>
    <dbReference type="NCBI Taxonomy" id="369401"/>
    <lineage>
        <taxon>Bacteria</taxon>
        <taxon>Pseudomonadati</taxon>
        <taxon>Bacteroidota</taxon>
        <taxon>Flavobacteriia</taxon>
        <taxon>Flavobacteriales</taxon>
        <taxon>Flavobacteriaceae</taxon>
        <taxon>Flaviramulus</taxon>
    </lineage>
</organism>
<keyword evidence="6" id="KW-1185">Reference proteome</keyword>
<dbReference type="PRINTS" id="PR01576">
    <property type="entry name" value="PDEFORMYLASE"/>
</dbReference>
<dbReference type="PANTHER" id="PTHR10458:SF22">
    <property type="entry name" value="PEPTIDE DEFORMYLASE"/>
    <property type="match status" value="1"/>
</dbReference>
<gene>
    <name evidence="4" type="primary">def</name>
    <name evidence="5" type="ORF">SAMN05428642_103500</name>
</gene>
<feature type="binding site" evidence="4">
    <location>
        <position position="105"/>
    </location>
    <ligand>
        <name>Fe cation</name>
        <dbReference type="ChEBI" id="CHEBI:24875"/>
    </ligand>
</feature>
<evidence type="ECO:0000313" key="5">
    <source>
        <dbReference type="EMBL" id="SFZ94000.1"/>
    </source>
</evidence>
<evidence type="ECO:0000256" key="4">
    <source>
        <dbReference type="HAMAP-Rule" id="MF_00163"/>
    </source>
</evidence>
<reference evidence="5 6" key="1">
    <citation type="submission" date="2016-10" db="EMBL/GenBank/DDBJ databases">
        <authorList>
            <person name="de Groot N.N."/>
        </authorList>
    </citation>
    <scope>NUCLEOTIDE SEQUENCE [LARGE SCALE GENOMIC DNA]</scope>
    <source>
        <strain evidence="5 6">DSM 18180</strain>
    </source>
</reference>
<dbReference type="GO" id="GO:0006412">
    <property type="term" value="P:translation"/>
    <property type="evidence" value="ECO:0007669"/>
    <property type="project" value="UniProtKB-UniRule"/>
</dbReference>
<dbReference type="GO" id="GO:0046872">
    <property type="term" value="F:metal ion binding"/>
    <property type="evidence" value="ECO:0007669"/>
    <property type="project" value="UniProtKB-KW"/>
</dbReference>
<dbReference type="SUPFAM" id="SSF56420">
    <property type="entry name" value="Peptide deformylase"/>
    <property type="match status" value="1"/>
</dbReference>
<dbReference type="OrthoDB" id="9784988at2"/>
<dbReference type="STRING" id="369401.SAMN05428642_103500"/>
<dbReference type="NCBIfam" id="TIGR00079">
    <property type="entry name" value="pept_deformyl"/>
    <property type="match status" value="1"/>
</dbReference>
<dbReference type="InterPro" id="IPR036821">
    <property type="entry name" value="Peptide_deformylase_sf"/>
</dbReference>
<dbReference type="HAMAP" id="MF_00163">
    <property type="entry name" value="Pep_deformylase"/>
    <property type="match status" value="1"/>
</dbReference>
<evidence type="ECO:0000313" key="6">
    <source>
        <dbReference type="Proteomes" id="UP000182544"/>
    </source>
</evidence>
<keyword evidence="4" id="KW-0648">Protein biosynthesis</keyword>
<dbReference type="InterPro" id="IPR023635">
    <property type="entry name" value="Peptide_deformylase"/>
</dbReference>
<dbReference type="RefSeq" id="WP_072403098.1">
    <property type="nucleotide sequence ID" value="NZ_FPKV01000003.1"/>
</dbReference>
<dbReference type="AlphaFoldDB" id="A0A1K2IP72"/>
<dbReference type="PANTHER" id="PTHR10458">
    <property type="entry name" value="PEPTIDE DEFORMYLASE"/>
    <property type="match status" value="1"/>
</dbReference>
<dbReference type="NCBIfam" id="NF001159">
    <property type="entry name" value="PRK00150.1-3"/>
    <property type="match status" value="1"/>
</dbReference>
<sequence>MILPIVAYGDPVLKKKATDISKDYPKFDELLENMFETMYNAFGVGLAAPQIGVPIRLFVVDTTPFSEDEDLTEEEQKALKGFKRVFINAQITNEEGDEWAFNEGCLSIPDVREDVFRKPNITIEYLDENFKPHTETFDGLAARVIQHEYDHIEGVLFTDKLSSLKKRLIKGRLTNISKGKINVDYRMRFPDEKKKR</sequence>
<dbReference type="Pfam" id="PF01327">
    <property type="entry name" value="Pep_deformylase"/>
    <property type="match status" value="1"/>
</dbReference>
<evidence type="ECO:0000256" key="2">
    <source>
        <dbReference type="ARBA" id="ARBA00022723"/>
    </source>
</evidence>
<dbReference type="Gene3D" id="3.90.45.10">
    <property type="entry name" value="Peptide deformylase"/>
    <property type="match status" value="1"/>
</dbReference>
<comment type="function">
    <text evidence="4">Removes the formyl group from the N-terminal Met of newly synthesized proteins. Requires at least a dipeptide for an efficient rate of reaction. N-terminal L-methionine is a prerequisite for activity but the enzyme has broad specificity at other positions.</text>
</comment>
<proteinExistence type="inferred from homology"/>
<comment type="catalytic activity">
    <reaction evidence="4">
        <text>N-terminal N-formyl-L-methionyl-[peptide] + H2O = N-terminal L-methionyl-[peptide] + formate</text>
        <dbReference type="Rhea" id="RHEA:24420"/>
        <dbReference type="Rhea" id="RHEA-COMP:10639"/>
        <dbReference type="Rhea" id="RHEA-COMP:10640"/>
        <dbReference type="ChEBI" id="CHEBI:15377"/>
        <dbReference type="ChEBI" id="CHEBI:15740"/>
        <dbReference type="ChEBI" id="CHEBI:49298"/>
        <dbReference type="ChEBI" id="CHEBI:64731"/>
        <dbReference type="EC" id="3.5.1.88"/>
    </reaction>
</comment>
<feature type="binding site" evidence="4">
    <location>
        <position position="147"/>
    </location>
    <ligand>
        <name>Fe cation</name>
        <dbReference type="ChEBI" id="CHEBI:24875"/>
    </ligand>
</feature>
<feature type="active site" evidence="4">
    <location>
        <position position="148"/>
    </location>
</feature>
<dbReference type="GO" id="GO:0042586">
    <property type="term" value="F:peptide deformylase activity"/>
    <property type="evidence" value="ECO:0007669"/>
    <property type="project" value="UniProtKB-UniRule"/>
</dbReference>
<keyword evidence="3 4" id="KW-0378">Hydrolase</keyword>
<comment type="similarity">
    <text evidence="1 4">Belongs to the polypeptide deformylase family.</text>
</comment>